<evidence type="ECO:0000256" key="4">
    <source>
        <dbReference type="SAM" id="Phobius"/>
    </source>
</evidence>
<protein>
    <submittedName>
        <fullName evidence="5">Prepilin-type N-terminal cleavage/methylation domain-containing protein</fullName>
    </submittedName>
</protein>
<comment type="similarity">
    <text evidence="1 3">Belongs to the N-Me-Phe pilin family.</text>
</comment>
<evidence type="ECO:0000256" key="2">
    <source>
        <dbReference type="ARBA" id="ARBA00022481"/>
    </source>
</evidence>
<keyword evidence="4" id="KW-0472">Membrane</keyword>
<keyword evidence="4" id="KW-0812">Transmembrane</keyword>
<evidence type="ECO:0000313" key="5">
    <source>
        <dbReference type="EMBL" id="MFC4700265.1"/>
    </source>
</evidence>
<gene>
    <name evidence="5" type="ORF">ACFO4O_08870</name>
</gene>
<keyword evidence="3" id="KW-0281">Fimbrium</keyword>
<evidence type="ECO:0000256" key="1">
    <source>
        <dbReference type="ARBA" id="ARBA00005233"/>
    </source>
</evidence>
<evidence type="ECO:0000313" key="6">
    <source>
        <dbReference type="Proteomes" id="UP001595897"/>
    </source>
</evidence>
<proteinExistence type="inferred from homology"/>
<dbReference type="PANTHER" id="PTHR30093:SF34">
    <property type="entry name" value="PREPILIN PEPTIDASE-DEPENDENT PROTEIN D"/>
    <property type="match status" value="1"/>
</dbReference>
<keyword evidence="6" id="KW-1185">Reference proteome</keyword>
<sequence length="154" mass="15569">MSNFTKSAQKGFTLIELMIVVAIIGILAAIALPAYQSYTDRAKFSELINGASGAQSAIEVCAQINGGLVGCNQGTNGIPANTTANADRPGVAVTNDTGVITVSGRTGQNIGTALNGASRYVVTPAFDTATGVSWSVTSCVPADVCDNVAPTTTP</sequence>
<dbReference type="InterPro" id="IPR045584">
    <property type="entry name" value="Pilin-like"/>
</dbReference>
<dbReference type="PANTHER" id="PTHR30093">
    <property type="entry name" value="GENERAL SECRETION PATHWAY PROTEIN G"/>
    <property type="match status" value="1"/>
</dbReference>
<dbReference type="Pfam" id="PF07963">
    <property type="entry name" value="N_methyl"/>
    <property type="match status" value="1"/>
</dbReference>
<name>A0ABV9LWP1_9ALTE</name>
<dbReference type="EMBL" id="JBHSGU010000002">
    <property type="protein sequence ID" value="MFC4700265.1"/>
    <property type="molecule type" value="Genomic_DNA"/>
</dbReference>
<dbReference type="RefSeq" id="WP_382407532.1">
    <property type="nucleotide sequence ID" value="NZ_JBHSGU010000002.1"/>
</dbReference>
<dbReference type="Proteomes" id="UP001595897">
    <property type="component" value="Unassembled WGS sequence"/>
</dbReference>
<organism evidence="5 6">
    <name type="scientific">Glaciecola siphonariae</name>
    <dbReference type="NCBI Taxonomy" id="521012"/>
    <lineage>
        <taxon>Bacteria</taxon>
        <taxon>Pseudomonadati</taxon>
        <taxon>Pseudomonadota</taxon>
        <taxon>Gammaproteobacteria</taxon>
        <taxon>Alteromonadales</taxon>
        <taxon>Alteromonadaceae</taxon>
        <taxon>Glaciecola</taxon>
    </lineage>
</organism>
<dbReference type="SUPFAM" id="SSF54523">
    <property type="entry name" value="Pili subunits"/>
    <property type="match status" value="1"/>
</dbReference>
<keyword evidence="2" id="KW-0488">Methylation</keyword>
<dbReference type="InterPro" id="IPR012902">
    <property type="entry name" value="N_methyl_site"/>
</dbReference>
<accession>A0ABV9LWP1</accession>
<dbReference type="InterPro" id="IPR001082">
    <property type="entry name" value="Pilin"/>
</dbReference>
<evidence type="ECO:0000256" key="3">
    <source>
        <dbReference type="RuleBase" id="RU000389"/>
    </source>
</evidence>
<dbReference type="PROSITE" id="PS00409">
    <property type="entry name" value="PROKAR_NTER_METHYL"/>
    <property type="match status" value="1"/>
</dbReference>
<reference evidence="6" key="1">
    <citation type="journal article" date="2019" name="Int. J. Syst. Evol. Microbiol.">
        <title>The Global Catalogue of Microorganisms (GCM) 10K type strain sequencing project: providing services to taxonomists for standard genome sequencing and annotation.</title>
        <authorList>
            <consortium name="The Broad Institute Genomics Platform"/>
            <consortium name="The Broad Institute Genome Sequencing Center for Infectious Disease"/>
            <person name="Wu L."/>
            <person name="Ma J."/>
        </authorList>
    </citation>
    <scope>NUCLEOTIDE SEQUENCE [LARGE SCALE GENOMIC DNA]</scope>
    <source>
        <strain evidence="6">KACC 12507</strain>
    </source>
</reference>
<dbReference type="NCBIfam" id="TIGR02532">
    <property type="entry name" value="IV_pilin_GFxxxE"/>
    <property type="match status" value="1"/>
</dbReference>
<feature type="transmembrane region" description="Helical" evidence="4">
    <location>
        <begin position="12"/>
        <end position="35"/>
    </location>
</feature>
<dbReference type="Gene3D" id="3.30.700.10">
    <property type="entry name" value="Glycoprotein, Type 4 Pilin"/>
    <property type="match status" value="1"/>
</dbReference>
<keyword evidence="4" id="KW-1133">Transmembrane helix</keyword>
<dbReference type="Pfam" id="PF00114">
    <property type="entry name" value="Pilin"/>
    <property type="match status" value="1"/>
</dbReference>
<comment type="caution">
    <text evidence="5">The sequence shown here is derived from an EMBL/GenBank/DDBJ whole genome shotgun (WGS) entry which is preliminary data.</text>
</comment>